<keyword evidence="1" id="KW-0732">Signal</keyword>
<dbReference type="RefSeq" id="WP_130555635.1">
    <property type="nucleotide sequence ID" value="NZ_SHGT01000084.1"/>
</dbReference>
<accession>A0A4Q8KZL0</accession>
<dbReference type="AlphaFoldDB" id="A0A4Q8KZL0"/>
<comment type="caution">
    <text evidence="2">The sequence shown here is derived from an EMBL/GenBank/DDBJ whole genome shotgun (WGS) entry which is preliminary data.</text>
</comment>
<feature type="chain" id="PRO_5038384578" evidence="1">
    <location>
        <begin position="27"/>
        <end position="77"/>
    </location>
</feature>
<organism evidence="2 3">
    <name type="scientific">Streptococcus parasuis</name>
    <dbReference type="NCBI Taxonomy" id="1501662"/>
    <lineage>
        <taxon>Bacteria</taxon>
        <taxon>Bacillati</taxon>
        <taxon>Bacillota</taxon>
        <taxon>Bacilli</taxon>
        <taxon>Lactobacillales</taxon>
        <taxon>Streptococcaceae</taxon>
        <taxon>Streptococcus</taxon>
    </lineage>
</organism>
<evidence type="ECO:0000256" key="1">
    <source>
        <dbReference type="SAM" id="SignalP"/>
    </source>
</evidence>
<dbReference type="Proteomes" id="UP000291525">
    <property type="component" value="Unassembled WGS sequence"/>
</dbReference>
<protein>
    <submittedName>
        <fullName evidence="2">Uncharacterized protein</fullName>
    </submittedName>
</protein>
<evidence type="ECO:0000313" key="2">
    <source>
        <dbReference type="EMBL" id="TAA07693.1"/>
    </source>
</evidence>
<sequence>MKKTTKYATLLLAAITLNATILPTVASVYAETTSQTTTSNKLSESQVNDLVDEVAENHPDVSKEWIKDHEIFKKIFT</sequence>
<name>A0A4Q8KZL0_9STRE</name>
<feature type="signal peptide" evidence="1">
    <location>
        <begin position="1"/>
        <end position="26"/>
    </location>
</feature>
<evidence type="ECO:0000313" key="3">
    <source>
        <dbReference type="Proteomes" id="UP000291525"/>
    </source>
</evidence>
<reference evidence="2 3" key="1">
    <citation type="submission" date="2019-02" db="EMBL/GenBank/DDBJ databases">
        <title>First genome of the species Streptococcus parasuis.</title>
        <authorList>
            <person name="Stevens M.J.A."/>
            <person name="Stephan R."/>
        </authorList>
    </citation>
    <scope>NUCLEOTIDE SEQUENCE [LARGE SCALE GENOMIC DNA]</scope>
    <source>
        <strain evidence="2 3">4253</strain>
    </source>
</reference>
<dbReference type="EMBL" id="SHGT01000084">
    <property type="protein sequence ID" value="TAA07693.1"/>
    <property type="molecule type" value="Genomic_DNA"/>
</dbReference>
<proteinExistence type="predicted"/>
<gene>
    <name evidence="2" type="ORF">EXW74_09205</name>
</gene>